<dbReference type="InterPro" id="IPR036928">
    <property type="entry name" value="AS_sf"/>
</dbReference>
<evidence type="ECO:0000259" key="2">
    <source>
        <dbReference type="Pfam" id="PF01425"/>
    </source>
</evidence>
<dbReference type="AlphaFoldDB" id="A0A556AJ64"/>
<dbReference type="RefSeq" id="WP_143949308.1">
    <property type="nucleotide sequence ID" value="NZ_BAABMB010000001.1"/>
</dbReference>
<name>A0A556AJ64_9BURK</name>
<evidence type="ECO:0000256" key="1">
    <source>
        <dbReference type="ARBA" id="ARBA00009199"/>
    </source>
</evidence>
<protein>
    <submittedName>
        <fullName evidence="3">Amidase</fullName>
    </submittedName>
</protein>
<dbReference type="InterPro" id="IPR020556">
    <property type="entry name" value="Amidase_CS"/>
</dbReference>
<dbReference type="PANTHER" id="PTHR11895">
    <property type="entry name" value="TRANSAMIDASE"/>
    <property type="match status" value="1"/>
</dbReference>
<gene>
    <name evidence="3" type="ORF">FOZ76_16275</name>
</gene>
<evidence type="ECO:0000313" key="3">
    <source>
        <dbReference type="EMBL" id="TSH92942.1"/>
    </source>
</evidence>
<dbReference type="OrthoDB" id="112488at2"/>
<dbReference type="Proteomes" id="UP000318405">
    <property type="component" value="Unassembled WGS sequence"/>
</dbReference>
<dbReference type="SUPFAM" id="SSF75304">
    <property type="entry name" value="Amidase signature (AS) enzymes"/>
    <property type="match status" value="1"/>
</dbReference>
<dbReference type="InterPro" id="IPR023631">
    <property type="entry name" value="Amidase_dom"/>
</dbReference>
<dbReference type="EMBL" id="VLTJ01000029">
    <property type="protein sequence ID" value="TSH92942.1"/>
    <property type="molecule type" value="Genomic_DNA"/>
</dbReference>
<keyword evidence="4" id="KW-1185">Reference proteome</keyword>
<feature type="domain" description="Amidase" evidence="2">
    <location>
        <begin position="106"/>
        <end position="474"/>
    </location>
</feature>
<reference evidence="3 4" key="1">
    <citation type="submission" date="2019-07" db="EMBL/GenBank/DDBJ databases">
        <title>Qingshengfaniella alkalisoli gen. nov., sp. nov., isolated from saline soil.</title>
        <authorList>
            <person name="Xu L."/>
            <person name="Huang X.-X."/>
            <person name="Sun J.-Q."/>
        </authorList>
    </citation>
    <scope>NUCLEOTIDE SEQUENCE [LARGE SCALE GENOMIC DNA]</scope>
    <source>
        <strain evidence="3 4">DSM 27279</strain>
    </source>
</reference>
<dbReference type="Gene3D" id="3.90.1300.10">
    <property type="entry name" value="Amidase signature (AS) domain"/>
    <property type="match status" value="1"/>
</dbReference>
<organism evidence="3 4">
    <name type="scientific">Verticiella sediminum</name>
    <dbReference type="NCBI Taxonomy" id="1247510"/>
    <lineage>
        <taxon>Bacteria</taxon>
        <taxon>Pseudomonadati</taxon>
        <taxon>Pseudomonadota</taxon>
        <taxon>Betaproteobacteria</taxon>
        <taxon>Burkholderiales</taxon>
        <taxon>Alcaligenaceae</taxon>
        <taxon>Verticiella</taxon>
    </lineage>
</organism>
<comment type="caution">
    <text evidence="3">The sequence shown here is derived from an EMBL/GenBank/DDBJ whole genome shotgun (WGS) entry which is preliminary data.</text>
</comment>
<dbReference type="PANTHER" id="PTHR11895:SF7">
    <property type="entry name" value="GLUTAMYL-TRNA(GLN) AMIDOTRANSFERASE SUBUNIT A, MITOCHONDRIAL"/>
    <property type="match status" value="1"/>
</dbReference>
<dbReference type="InterPro" id="IPR000120">
    <property type="entry name" value="Amidase"/>
</dbReference>
<evidence type="ECO:0000313" key="4">
    <source>
        <dbReference type="Proteomes" id="UP000318405"/>
    </source>
</evidence>
<proteinExistence type="inferred from homology"/>
<accession>A0A556AJ64</accession>
<dbReference type="GO" id="GO:0003824">
    <property type="term" value="F:catalytic activity"/>
    <property type="evidence" value="ECO:0007669"/>
    <property type="project" value="InterPro"/>
</dbReference>
<dbReference type="PROSITE" id="PS00571">
    <property type="entry name" value="AMIDASES"/>
    <property type="match status" value="1"/>
</dbReference>
<comment type="similarity">
    <text evidence="1">Belongs to the amidase family.</text>
</comment>
<sequence length="497" mass="51749">MPDDTDLTASLAGYAAWLGRRAIERAPRWVERLRMNADEIAVLRETPTPQAAAYVARPVAVLPAPADGDAPPPPPLTPEDALQRARRHADLHAFAFLPERLAPPGPGYLHNVPFAVKDLIGVAGMPRTGGSASSDPAPFPDDAAAVAAMKRQGAVVIGLANLHELAFGASSANPVFGRVVNPLTPERIPGGSSGGSAAAVAAGIVDIALATDTGGSVRIPAACCGVVGFKPSYDAVPRTGTIDVSVSLDHIGPIGRTVMDCARAFAALIGEPVFTGLSDAPLRGVRVGVLKGFFSAPLEPSVRAAVAAAADTFAADGARVAEMDVPGIELAPAIQFATISSEAAAALEARLLDAADRLGEDVRVRLEMADFLPGHWYVKAQRLRRQLVDRMLACLDDADVLLCPVMRVPAPRVGAADMQIEGVRYPLHTAVSNLTLPFSLSGMPAIALPWGRTADGAALSVQIVGAPGHDWQVLQVAHRLERLFGQGQRQAAQPPAS</sequence>
<dbReference type="Pfam" id="PF01425">
    <property type="entry name" value="Amidase"/>
    <property type="match status" value="1"/>
</dbReference>